<dbReference type="SUPFAM" id="SSF52091">
    <property type="entry name" value="SpoIIaa-like"/>
    <property type="match status" value="1"/>
</dbReference>
<dbReference type="Gene3D" id="3.30.750.24">
    <property type="entry name" value="STAS domain"/>
    <property type="match status" value="1"/>
</dbReference>
<dbReference type="PANTHER" id="PTHR11814">
    <property type="entry name" value="SULFATE TRANSPORTER"/>
    <property type="match status" value="1"/>
</dbReference>
<dbReference type="Pfam" id="PF01740">
    <property type="entry name" value="STAS"/>
    <property type="match status" value="1"/>
</dbReference>
<evidence type="ECO:0000259" key="6">
    <source>
        <dbReference type="PROSITE" id="PS50801"/>
    </source>
</evidence>
<feature type="transmembrane region" description="Helical" evidence="5">
    <location>
        <begin position="550"/>
        <end position="574"/>
    </location>
</feature>
<evidence type="ECO:0000256" key="4">
    <source>
        <dbReference type="ARBA" id="ARBA00023136"/>
    </source>
</evidence>
<evidence type="ECO:0000256" key="5">
    <source>
        <dbReference type="SAM" id="Phobius"/>
    </source>
</evidence>
<feature type="domain" description="STAS" evidence="6">
    <location>
        <begin position="605"/>
        <end position="798"/>
    </location>
</feature>
<name>A0ABS2XYD8_POLSP</name>
<keyword evidence="3 5" id="KW-1133">Transmembrane helix</keyword>
<dbReference type="InterPro" id="IPR018045">
    <property type="entry name" value="S04_transporter_CS"/>
</dbReference>
<dbReference type="Proteomes" id="UP001166093">
    <property type="component" value="Unassembled WGS sequence"/>
</dbReference>
<comment type="caution">
    <text evidence="8">The sequence shown here is derived from an EMBL/GenBank/DDBJ whole genome shotgun (WGS) entry which is preliminary data.</text>
</comment>
<dbReference type="PROSITE" id="PS51038">
    <property type="entry name" value="BAH"/>
    <property type="match status" value="1"/>
</dbReference>
<feature type="transmembrane region" description="Helical" evidence="5">
    <location>
        <begin position="419"/>
        <end position="442"/>
    </location>
</feature>
<proteinExistence type="predicted"/>
<evidence type="ECO:0000256" key="2">
    <source>
        <dbReference type="ARBA" id="ARBA00022692"/>
    </source>
</evidence>
<evidence type="ECO:0000259" key="7">
    <source>
        <dbReference type="PROSITE" id="PS51038"/>
    </source>
</evidence>
<feature type="transmembrane region" description="Helical" evidence="5">
    <location>
        <begin position="289"/>
        <end position="310"/>
    </location>
</feature>
<evidence type="ECO:0000313" key="9">
    <source>
        <dbReference type="Proteomes" id="UP001166093"/>
    </source>
</evidence>
<feature type="domain" description="BAH" evidence="7">
    <location>
        <begin position="90"/>
        <end position="230"/>
    </location>
</feature>
<dbReference type="InterPro" id="IPR001902">
    <property type="entry name" value="SLC26A/SulP_fam"/>
</dbReference>
<feature type="transmembrane region" description="Helical" evidence="5">
    <location>
        <begin position="330"/>
        <end position="354"/>
    </location>
</feature>
<dbReference type="InterPro" id="IPR001025">
    <property type="entry name" value="BAH_dom"/>
</dbReference>
<dbReference type="InterPro" id="IPR002645">
    <property type="entry name" value="STAS_dom"/>
</dbReference>
<accession>A0ABS2XYD8</accession>
<sequence>MDLPPDQNYCVARPVYSKPSFEEDNETKARVPKTVRERFKKSCSCSAKRAKDITKGLLPILDWLPKYKIKEWLLKDIISGISTGLVATLQGLAYALLVSIPPIYGLYASFFQFVTYFFMGTSRHISLGEVMMSLFWYYRPEHTQGGRNLSMHCEVRASLSVCLSLSTHCENEIFASRHQDENSVACIEDKCYVLTLAQYCSKRVEWFGSTACPFAVTSLMVGSVVLTMAPEENFKGNSTGLNGTAVDIVAMNEYRVLVSNTMTVLMGIILLIMGILQIGFLVRYLSDPLVGGFTTAAAFQIFISQVKLILSVPTNNYNGVLSVIYTIIDIFRNIGNTNIADLIAGLLTIIIVMLVKEVNDRFKHKIPVPIPIELFVTIVASGISYGVDLETKYHAAIVKDIPTGFLPPRPPDVSMFADIIGSCFSTAVVGYAVAVSVAKVYATKHNYQIDGNQELVAFGVSNIFGGAFSGFFGCTTLSRTAVQESTGGQTQIAGFLSTLIVFLVIVALGNLLEPLQKSVLAAIVIANLKGMFMQVLDVPRLWRQNKTDSIIWVVTCAASIILGLDLGLLAGLVFELATVVIRTQFPTCAALGNVPGTDIYKNIKDYKNIEELSGIKIFRCNAPIYFANMDFFKDRLKAIVGFDAVRVFRKRNKALKMIQKLIKKGKLRSTKVQYNFVNMILHWLDPEQEPEEAEDVEVPTKEVEIQVDWNSDLPLKVIVPKVTIHSLIIDFGAVSFLDVVSVKGLKSIVKEFMQIDVNVYIAGYDDEIVQKMEACGFFDDTVKKDILFLTIHDAVLFIQMKASYGNVQDLIFETVGVYSLDRSVGRTIACDSKGYWWEFCHNSWDGWGECGLIHFPNFLILFLFESCLVNEASSFSLYALSTHCFTCILI</sequence>
<evidence type="ECO:0000256" key="3">
    <source>
        <dbReference type="ARBA" id="ARBA00022989"/>
    </source>
</evidence>
<feature type="transmembrane region" description="Helical" evidence="5">
    <location>
        <begin position="454"/>
        <end position="472"/>
    </location>
</feature>
<feature type="transmembrane region" description="Helical" evidence="5">
    <location>
        <begin position="492"/>
        <end position="512"/>
    </location>
</feature>
<comment type="subcellular location">
    <subcellularLocation>
        <location evidence="1">Membrane</location>
        <topology evidence="1">Multi-pass membrane protein</topology>
    </subcellularLocation>
</comment>
<evidence type="ECO:0000313" key="8">
    <source>
        <dbReference type="EMBL" id="MBN3279384.1"/>
    </source>
</evidence>
<dbReference type="PROSITE" id="PS50801">
    <property type="entry name" value="STAS"/>
    <property type="match status" value="1"/>
</dbReference>
<dbReference type="CDD" id="cd07042">
    <property type="entry name" value="STAS_SulP_like_sulfate_transporter"/>
    <property type="match status" value="1"/>
</dbReference>
<protein>
    <submittedName>
        <fullName evidence="8">S26A4 protein</fullName>
    </submittedName>
</protein>
<feature type="transmembrane region" description="Helical" evidence="5">
    <location>
        <begin position="519"/>
        <end position="538"/>
    </location>
</feature>
<dbReference type="Gene3D" id="2.30.30.490">
    <property type="match status" value="1"/>
</dbReference>
<dbReference type="InterPro" id="IPR036513">
    <property type="entry name" value="STAS_dom_sf"/>
</dbReference>
<reference evidence="8" key="1">
    <citation type="journal article" date="2021" name="Cell">
        <title>Tracing the genetic footprints of vertebrate landing in non-teleost ray-finned fishes.</title>
        <authorList>
            <person name="Bi X."/>
            <person name="Wang K."/>
            <person name="Yang L."/>
            <person name="Pan H."/>
            <person name="Jiang H."/>
            <person name="Wei Q."/>
            <person name="Fang M."/>
            <person name="Yu H."/>
            <person name="Zhu C."/>
            <person name="Cai Y."/>
            <person name="He Y."/>
            <person name="Gan X."/>
            <person name="Zeng H."/>
            <person name="Yu D."/>
            <person name="Zhu Y."/>
            <person name="Jiang H."/>
            <person name="Qiu Q."/>
            <person name="Yang H."/>
            <person name="Zhang Y.E."/>
            <person name="Wang W."/>
            <person name="Zhu M."/>
            <person name="He S."/>
            <person name="Zhang G."/>
        </authorList>
    </citation>
    <scope>NUCLEOTIDE SEQUENCE</scope>
    <source>
        <strain evidence="8">Pddl_001</strain>
    </source>
</reference>
<dbReference type="PROSITE" id="PS01130">
    <property type="entry name" value="SLC26A"/>
    <property type="match status" value="1"/>
</dbReference>
<dbReference type="Pfam" id="PF00916">
    <property type="entry name" value="Sulfate_transp"/>
    <property type="match status" value="1"/>
</dbReference>
<dbReference type="EMBL" id="JAAWVQ010088907">
    <property type="protein sequence ID" value="MBN3279384.1"/>
    <property type="molecule type" value="Genomic_DNA"/>
</dbReference>
<dbReference type="InterPro" id="IPR011547">
    <property type="entry name" value="SLC26A/SulP_dom"/>
</dbReference>
<keyword evidence="2 5" id="KW-0812">Transmembrane</keyword>
<dbReference type="InterPro" id="IPR043151">
    <property type="entry name" value="BAH_sf"/>
</dbReference>
<organism evidence="8 9">
    <name type="scientific">Polyodon spathula</name>
    <name type="common">North American paddlefish</name>
    <name type="synonym">Squalus spathula</name>
    <dbReference type="NCBI Taxonomy" id="7913"/>
    <lineage>
        <taxon>Eukaryota</taxon>
        <taxon>Metazoa</taxon>
        <taxon>Chordata</taxon>
        <taxon>Craniata</taxon>
        <taxon>Vertebrata</taxon>
        <taxon>Euteleostomi</taxon>
        <taxon>Actinopterygii</taxon>
        <taxon>Chondrostei</taxon>
        <taxon>Acipenseriformes</taxon>
        <taxon>Polyodontidae</taxon>
        <taxon>Polyodon</taxon>
    </lineage>
</organism>
<feature type="transmembrane region" description="Helical" evidence="5">
    <location>
        <begin position="261"/>
        <end position="282"/>
    </location>
</feature>
<evidence type="ECO:0000256" key="1">
    <source>
        <dbReference type="ARBA" id="ARBA00004141"/>
    </source>
</evidence>
<feature type="non-terminal residue" evidence="8">
    <location>
        <position position="1"/>
    </location>
</feature>
<keyword evidence="9" id="KW-1185">Reference proteome</keyword>
<feature type="transmembrane region" description="Helical" evidence="5">
    <location>
        <begin position="103"/>
        <end position="122"/>
    </location>
</feature>
<feature type="non-terminal residue" evidence="8">
    <location>
        <position position="890"/>
    </location>
</feature>
<gene>
    <name evidence="8" type="primary">Slc26a4_1</name>
    <name evidence="8" type="ORF">GTO93_0016953</name>
</gene>
<keyword evidence="4 5" id="KW-0472">Membrane</keyword>